<dbReference type="Proteomes" id="UP000779049">
    <property type="component" value="Unassembled WGS sequence"/>
</dbReference>
<keyword evidence="2" id="KW-1185">Reference proteome</keyword>
<name>A0ABS7L528_9FIRM</name>
<sequence length="213" mass="24440">MLDRKYERQMEGKEKRRFEMEKLKKMTWKEKIEYLWMYYKIWLVVLALVIAAICTGVQMYHGITEEVLLNVTIVDGGNVDRTGLEKDVKELLGAKKKNQSVKFNSNISSSKEDYNSRIALTTLIGAESVDVLICPKEIYEEYQGMDGLVNLEEMMPEQAVEGTVEGEAAIFQDNAYLDENIGVSYEPVYACVLQNGHNKENAVEFLKMLTEKQ</sequence>
<evidence type="ECO:0000313" key="2">
    <source>
        <dbReference type="Proteomes" id="UP000779049"/>
    </source>
</evidence>
<dbReference type="RefSeq" id="WP_221919356.1">
    <property type="nucleotide sequence ID" value="NZ_CP173660.1"/>
</dbReference>
<proteinExistence type="predicted"/>
<comment type="caution">
    <text evidence="1">The sequence shown here is derived from an EMBL/GenBank/DDBJ whole genome shotgun (WGS) entry which is preliminary data.</text>
</comment>
<accession>A0ABS7L528</accession>
<gene>
    <name evidence="1" type="ORF">FLB61_02955</name>
</gene>
<dbReference type="EMBL" id="VIRV01000002">
    <property type="protein sequence ID" value="MBY0758067.1"/>
    <property type="molecule type" value="Genomic_DNA"/>
</dbReference>
<evidence type="ECO:0000313" key="1">
    <source>
        <dbReference type="EMBL" id="MBY0758067.1"/>
    </source>
</evidence>
<reference evidence="1 2" key="1">
    <citation type="journal article" date="2020" name="New Microbes New Infect">
        <title>Sellimonas caecigallum sp. nov., description and genome sequence of a new member of the Sellimonas genus isolated from the cecum of feral chicken.</title>
        <authorList>
            <person name="Wongkuna S."/>
            <person name="Ghimire S."/>
            <person name="Antony L."/>
            <person name="Chankhamhaengdecha S."/>
            <person name="Janvilisri T."/>
            <person name="Scaria J."/>
        </authorList>
    </citation>
    <scope>NUCLEOTIDE SEQUENCE [LARGE SCALE GENOMIC DNA]</scope>
    <source>
        <strain evidence="1 2">SW451</strain>
    </source>
</reference>
<protein>
    <recommendedName>
        <fullName evidence="3">Extracellular solute-binding protein</fullName>
    </recommendedName>
</protein>
<evidence type="ECO:0008006" key="3">
    <source>
        <dbReference type="Google" id="ProtNLM"/>
    </source>
</evidence>
<organism evidence="1 2">
    <name type="scientific">Sellimonas caecigallum</name>
    <dbReference type="NCBI Taxonomy" id="2592333"/>
    <lineage>
        <taxon>Bacteria</taxon>
        <taxon>Bacillati</taxon>
        <taxon>Bacillota</taxon>
        <taxon>Clostridia</taxon>
        <taxon>Lachnospirales</taxon>
        <taxon>Lachnospiraceae</taxon>
        <taxon>Sellimonas</taxon>
    </lineage>
</organism>